<dbReference type="AlphaFoldDB" id="X1H2H6"/>
<comment type="caution">
    <text evidence="1">The sequence shown here is derived from an EMBL/GenBank/DDBJ whole genome shotgun (WGS) entry which is preliminary data.</text>
</comment>
<proteinExistence type="predicted"/>
<feature type="non-terminal residue" evidence="1">
    <location>
        <position position="1"/>
    </location>
</feature>
<name>X1H2H6_9ZZZZ</name>
<sequence length="45" mass="4662">GGGLLALECHPGQVGQWQDGVYEVIGPADKATADAIYPKPPFPTP</sequence>
<protein>
    <submittedName>
        <fullName evidence="1">Uncharacterized protein</fullName>
    </submittedName>
</protein>
<organism evidence="1">
    <name type="scientific">marine sediment metagenome</name>
    <dbReference type="NCBI Taxonomy" id="412755"/>
    <lineage>
        <taxon>unclassified sequences</taxon>
        <taxon>metagenomes</taxon>
        <taxon>ecological metagenomes</taxon>
    </lineage>
</organism>
<reference evidence="1" key="1">
    <citation type="journal article" date="2014" name="Front. Microbiol.">
        <title>High frequency of phylogenetically diverse reductive dehalogenase-homologous genes in deep subseafloor sedimentary metagenomes.</title>
        <authorList>
            <person name="Kawai M."/>
            <person name="Futagami T."/>
            <person name="Toyoda A."/>
            <person name="Takaki Y."/>
            <person name="Nishi S."/>
            <person name="Hori S."/>
            <person name="Arai W."/>
            <person name="Tsubouchi T."/>
            <person name="Morono Y."/>
            <person name="Uchiyama I."/>
            <person name="Ito T."/>
            <person name="Fujiyama A."/>
            <person name="Inagaki F."/>
            <person name="Takami H."/>
        </authorList>
    </citation>
    <scope>NUCLEOTIDE SEQUENCE</scope>
    <source>
        <strain evidence="1">Expedition CK06-06</strain>
    </source>
</reference>
<dbReference type="EMBL" id="BARU01016681">
    <property type="protein sequence ID" value="GAH51315.1"/>
    <property type="molecule type" value="Genomic_DNA"/>
</dbReference>
<evidence type="ECO:0000313" key="1">
    <source>
        <dbReference type="EMBL" id="GAH51315.1"/>
    </source>
</evidence>
<accession>X1H2H6</accession>
<gene>
    <name evidence="1" type="ORF">S03H2_27716</name>
</gene>